<reference evidence="3" key="1">
    <citation type="submission" date="2016-11" db="EMBL/GenBank/DDBJ databases">
        <authorList>
            <person name="Varghese N."/>
            <person name="Submissions S."/>
        </authorList>
    </citation>
    <scope>NUCLEOTIDE SEQUENCE [LARGE SCALE GENOMIC DNA]</scope>
    <source>
        <strain evidence="3">DSM 29440</strain>
    </source>
</reference>
<dbReference type="RefSeq" id="WP_074254836.1">
    <property type="nucleotide sequence ID" value="NZ_FSRL01000001.1"/>
</dbReference>
<protein>
    <submittedName>
        <fullName evidence="2">Uncharacterized protein</fullName>
    </submittedName>
</protein>
<gene>
    <name evidence="2" type="ORF">SAMN05444002_0677</name>
</gene>
<keyword evidence="3" id="KW-1185">Reference proteome</keyword>
<evidence type="ECO:0000256" key="1">
    <source>
        <dbReference type="SAM" id="Phobius"/>
    </source>
</evidence>
<dbReference type="OrthoDB" id="7875963at2"/>
<evidence type="ECO:0000313" key="3">
    <source>
        <dbReference type="Proteomes" id="UP000184932"/>
    </source>
</evidence>
<dbReference type="EMBL" id="FSRL01000001">
    <property type="protein sequence ID" value="SIN81456.1"/>
    <property type="molecule type" value="Genomic_DNA"/>
</dbReference>
<evidence type="ECO:0000313" key="2">
    <source>
        <dbReference type="EMBL" id="SIN81456.1"/>
    </source>
</evidence>
<dbReference type="AlphaFoldDB" id="A0A1N6EEM5"/>
<sequence>MKHGWRLVFIPLAVACIAGAALVLFLALAWVSAVAFVAAALIGLGLGVPFGLWATKKVRKDDPEWSERRSEHVPNPPPVV</sequence>
<proteinExistence type="predicted"/>
<dbReference type="STRING" id="1217970.SAMN05444002_0677"/>
<accession>A0A1N6EEM5</accession>
<keyword evidence="1" id="KW-1133">Transmembrane helix</keyword>
<feature type="transmembrane region" description="Helical" evidence="1">
    <location>
        <begin position="7"/>
        <end position="28"/>
    </location>
</feature>
<name>A0A1N6EEM5_9RHOB</name>
<dbReference type="Proteomes" id="UP000184932">
    <property type="component" value="Unassembled WGS sequence"/>
</dbReference>
<feature type="transmembrane region" description="Helical" evidence="1">
    <location>
        <begin position="34"/>
        <end position="54"/>
    </location>
</feature>
<keyword evidence="1" id="KW-0472">Membrane</keyword>
<keyword evidence="1" id="KW-0812">Transmembrane</keyword>
<organism evidence="2 3">
    <name type="scientific">Vannielia litorea</name>
    <dbReference type="NCBI Taxonomy" id="1217970"/>
    <lineage>
        <taxon>Bacteria</taxon>
        <taxon>Pseudomonadati</taxon>
        <taxon>Pseudomonadota</taxon>
        <taxon>Alphaproteobacteria</taxon>
        <taxon>Rhodobacterales</taxon>
        <taxon>Paracoccaceae</taxon>
        <taxon>Vannielia</taxon>
    </lineage>
</organism>